<evidence type="ECO:0000256" key="2">
    <source>
        <dbReference type="ARBA" id="ARBA00023125"/>
    </source>
</evidence>
<dbReference type="PANTHER" id="PTHR47506">
    <property type="entry name" value="TRANSCRIPTIONAL REGULATORY PROTEIN"/>
    <property type="match status" value="1"/>
</dbReference>
<keyword evidence="2 4" id="KW-0238">DNA-binding</keyword>
<evidence type="ECO:0000259" key="5">
    <source>
        <dbReference type="PROSITE" id="PS50977"/>
    </source>
</evidence>
<proteinExistence type="predicted"/>
<dbReference type="GO" id="GO:0003677">
    <property type="term" value="F:DNA binding"/>
    <property type="evidence" value="ECO:0007669"/>
    <property type="project" value="UniProtKB-UniRule"/>
</dbReference>
<dbReference type="EMBL" id="CP021108">
    <property type="protein sequence ID" value="ARP82314.1"/>
    <property type="molecule type" value="Genomic_DNA"/>
</dbReference>
<evidence type="ECO:0000256" key="3">
    <source>
        <dbReference type="ARBA" id="ARBA00023163"/>
    </source>
</evidence>
<dbReference type="STRING" id="1416806.CAL12_16815"/>
<dbReference type="RefSeq" id="WP_086065685.1">
    <property type="nucleotide sequence ID" value="NZ_CP021108.1"/>
</dbReference>
<dbReference type="SUPFAM" id="SSF48498">
    <property type="entry name" value="Tetracyclin repressor-like, C-terminal domain"/>
    <property type="match status" value="1"/>
</dbReference>
<evidence type="ECO:0000313" key="6">
    <source>
        <dbReference type="EMBL" id="ARP82314.1"/>
    </source>
</evidence>
<dbReference type="Pfam" id="PF00440">
    <property type="entry name" value="TetR_N"/>
    <property type="match status" value="1"/>
</dbReference>
<name>A0A1W6YMU4_9BORD</name>
<sequence length="207" mass="22182">MRFEKGHKENTRRRIIDVAAKKFRRDGIAASGLAGIMSASGLTNGAFYPHFESKEALVKEALSSALQDQQDALTNEDTGAADIEDAIRRYLNTSHLVGYEEGCPSAALLPEIGRQPETTRQRYEQAVLAYVDGLAGLLPDPKRAKRREQAIAIFGLMVGTLQIARAVSDHKLAEAILEGGVQAALTLAHPSGPPGKVPPGSSKSVQP</sequence>
<evidence type="ECO:0000256" key="1">
    <source>
        <dbReference type="ARBA" id="ARBA00023015"/>
    </source>
</evidence>
<dbReference type="PROSITE" id="PS50977">
    <property type="entry name" value="HTH_TETR_2"/>
    <property type="match status" value="1"/>
</dbReference>
<dbReference type="PRINTS" id="PR00455">
    <property type="entry name" value="HTHTETR"/>
</dbReference>
<dbReference type="InterPro" id="IPR001647">
    <property type="entry name" value="HTH_TetR"/>
</dbReference>
<evidence type="ECO:0000256" key="4">
    <source>
        <dbReference type="PROSITE-ProRule" id="PRU00335"/>
    </source>
</evidence>
<dbReference type="Proteomes" id="UP000194151">
    <property type="component" value="Chromosome"/>
</dbReference>
<dbReference type="InterPro" id="IPR009057">
    <property type="entry name" value="Homeodomain-like_sf"/>
</dbReference>
<dbReference type="OrthoDB" id="6684185at2"/>
<reference evidence="6 7" key="1">
    <citation type="submission" date="2017-05" db="EMBL/GenBank/DDBJ databases">
        <title>Complete and WGS of Bordetella genogroups.</title>
        <authorList>
            <person name="Spilker T."/>
            <person name="LiPuma J."/>
        </authorList>
    </citation>
    <scope>NUCLEOTIDE SEQUENCE [LARGE SCALE GENOMIC DNA]</scope>
    <source>
        <strain evidence="6 7">AU19157</strain>
    </source>
</reference>
<organism evidence="6 7">
    <name type="scientific">Bordetella genomosp. 8</name>
    <dbReference type="NCBI Taxonomy" id="1416806"/>
    <lineage>
        <taxon>Bacteria</taxon>
        <taxon>Pseudomonadati</taxon>
        <taxon>Pseudomonadota</taxon>
        <taxon>Betaproteobacteria</taxon>
        <taxon>Burkholderiales</taxon>
        <taxon>Alcaligenaceae</taxon>
        <taxon>Bordetella</taxon>
    </lineage>
</organism>
<keyword evidence="3" id="KW-0804">Transcription</keyword>
<gene>
    <name evidence="6" type="ORF">CAL12_16815</name>
</gene>
<accession>A0A1W6YMU4</accession>
<dbReference type="PANTHER" id="PTHR47506:SF7">
    <property type="entry name" value="TRANSCRIPTIONAL REGULATORY PROTEIN"/>
    <property type="match status" value="1"/>
</dbReference>
<feature type="DNA-binding region" description="H-T-H motif" evidence="4">
    <location>
        <begin position="32"/>
        <end position="51"/>
    </location>
</feature>
<dbReference type="Gene3D" id="1.10.10.60">
    <property type="entry name" value="Homeodomain-like"/>
    <property type="match status" value="1"/>
</dbReference>
<dbReference type="InterPro" id="IPR036271">
    <property type="entry name" value="Tet_transcr_reg_TetR-rel_C_sf"/>
</dbReference>
<keyword evidence="7" id="KW-1185">Reference proteome</keyword>
<dbReference type="SUPFAM" id="SSF46689">
    <property type="entry name" value="Homeodomain-like"/>
    <property type="match status" value="1"/>
</dbReference>
<dbReference type="Gene3D" id="1.10.357.10">
    <property type="entry name" value="Tetracycline Repressor, domain 2"/>
    <property type="match status" value="1"/>
</dbReference>
<keyword evidence="1" id="KW-0805">Transcription regulation</keyword>
<protein>
    <submittedName>
        <fullName evidence="6">TetR family transcriptional regulator</fullName>
    </submittedName>
</protein>
<evidence type="ECO:0000313" key="7">
    <source>
        <dbReference type="Proteomes" id="UP000194151"/>
    </source>
</evidence>
<dbReference type="KEGG" id="bgv:CAL12_16815"/>
<feature type="domain" description="HTH tetR-type" evidence="5">
    <location>
        <begin position="9"/>
        <end position="69"/>
    </location>
</feature>
<dbReference type="AlphaFoldDB" id="A0A1W6YMU4"/>